<dbReference type="InterPro" id="IPR017900">
    <property type="entry name" value="4Fe4S_Fe_S_CS"/>
</dbReference>
<keyword evidence="3" id="KW-0285">Flavoprotein</keyword>
<dbReference type="InterPro" id="IPR017896">
    <property type="entry name" value="4Fe4S_Fe-S-bd"/>
</dbReference>
<dbReference type="Gene3D" id="3.30.70.20">
    <property type="match status" value="1"/>
</dbReference>
<dbReference type="RefSeq" id="WP_016466996.1">
    <property type="nucleotide sequence ID" value="NZ_BNEJ01000017.1"/>
</dbReference>
<evidence type="ECO:0000256" key="6">
    <source>
        <dbReference type="ARBA" id="ARBA00022857"/>
    </source>
</evidence>
<protein>
    <recommendedName>
        <fullName evidence="2">ferredoxin--NADP(+) reductase</fullName>
        <ecNumber evidence="2">1.18.1.2</ecNumber>
    </recommendedName>
</protein>
<sequence>MTYAISQTCCSDATCVSVCPVNCIHPAPGERDFGGTEMLYIDPATCIDCGACADACPVDAVFPVESLTGAQRAYAEMNAAYYADTPAPRPDEDSPVFHAWGEPAFTHTLPADFTAPRVAVVGTGPAGMYAAEDLLLHTSAEVTLVDRLPVAGGLVRYGVAPDHPATKRIGDAFARFHDHPRVRMLLGVEVGKDVTADELAAHHDAVVYAVGAPGDRRLDIPGEEAAGSLSATTFVAWYNAHPHVPADAIELSAPRVVVVGTGNVALDVARILLTDPEELARTDIADHALAALRSSAVREVVLLGRRGPEDAAWTRPELLALTQLPGVELVVDDHDPRIGAALDAAGPQDKAALLRGLPRAQPDHAAPPPEGKRRLVLRFRSAPVEVTGDGTGSAPHAVGAVRVTGGGRTEIRAGMLLRAIGYRGAPVPGLPFDEATGTVPHTRGRVTGRAGTYVVGWIKRGPSGGIGANRTCAAETVTALLEDAAAGALPAAAHSAKAFRRLVRRRSPQLVDARGLAAIDRAERARGSREGRPRTKLATVDELVAAARRRVPLGR</sequence>
<evidence type="ECO:0000256" key="7">
    <source>
        <dbReference type="ARBA" id="ARBA00023002"/>
    </source>
</evidence>
<dbReference type="PRINTS" id="PR00419">
    <property type="entry name" value="ADXRDTASE"/>
</dbReference>
<evidence type="ECO:0000256" key="5">
    <source>
        <dbReference type="ARBA" id="ARBA00022827"/>
    </source>
</evidence>
<dbReference type="Proteomes" id="UP000298111">
    <property type="component" value="Unassembled WGS sequence"/>
</dbReference>
<name>A0A8H1QTP2_9ACTN</name>
<evidence type="ECO:0000259" key="11">
    <source>
        <dbReference type="PROSITE" id="PS51379"/>
    </source>
</evidence>
<accession>A0A8H1QTP2</accession>
<evidence type="ECO:0000256" key="9">
    <source>
        <dbReference type="ARBA" id="ARBA00023014"/>
    </source>
</evidence>
<keyword evidence="8" id="KW-0408">Iron</keyword>
<dbReference type="EC" id="1.18.1.2" evidence="2"/>
<organism evidence="12 13">
    <name type="scientific">Streptomyces albus</name>
    <dbReference type="NCBI Taxonomy" id="1888"/>
    <lineage>
        <taxon>Bacteria</taxon>
        <taxon>Bacillati</taxon>
        <taxon>Actinomycetota</taxon>
        <taxon>Actinomycetes</taxon>
        <taxon>Kitasatosporales</taxon>
        <taxon>Streptomycetaceae</taxon>
        <taxon>Streptomyces</taxon>
    </lineage>
</organism>
<evidence type="ECO:0000256" key="8">
    <source>
        <dbReference type="ARBA" id="ARBA00023004"/>
    </source>
</evidence>
<keyword evidence="7" id="KW-0560">Oxidoreductase</keyword>
<dbReference type="PROSITE" id="PS51379">
    <property type="entry name" value="4FE4S_FER_2"/>
    <property type="match status" value="1"/>
</dbReference>
<evidence type="ECO:0000256" key="3">
    <source>
        <dbReference type="ARBA" id="ARBA00022630"/>
    </source>
</evidence>
<dbReference type="PROSITE" id="PS00198">
    <property type="entry name" value="4FE4S_FER_1"/>
    <property type="match status" value="1"/>
</dbReference>
<dbReference type="SUPFAM" id="SSF51971">
    <property type="entry name" value="Nucleotide-binding domain"/>
    <property type="match status" value="2"/>
</dbReference>
<dbReference type="InterPro" id="IPR055275">
    <property type="entry name" value="Ferredox_Rdtase"/>
</dbReference>
<dbReference type="SUPFAM" id="SSF54862">
    <property type="entry name" value="4Fe-4S ferredoxins"/>
    <property type="match status" value="1"/>
</dbReference>
<reference evidence="12 13" key="1">
    <citation type="submission" date="2018-10" db="EMBL/GenBank/DDBJ databases">
        <title>Isolation of pseudouridimycin from Streptomyces albus DSM 40763.</title>
        <authorList>
            <person name="Rosenqvist P."/>
            <person name="Metsae-Ketelae M."/>
            <person name="Virta P."/>
        </authorList>
    </citation>
    <scope>NUCLEOTIDE SEQUENCE [LARGE SCALE GENOMIC DNA]</scope>
    <source>
        <strain evidence="12 13">DSM 40763</strain>
    </source>
</reference>
<dbReference type="GO" id="GO:0046872">
    <property type="term" value="F:metal ion binding"/>
    <property type="evidence" value="ECO:0007669"/>
    <property type="project" value="UniProtKB-KW"/>
</dbReference>
<dbReference type="GeneID" id="75185666"/>
<dbReference type="EMBL" id="RCIY01000029">
    <property type="protein sequence ID" value="TGG87122.1"/>
    <property type="molecule type" value="Genomic_DNA"/>
</dbReference>
<dbReference type="PANTHER" id="PTHR48467:SF1">
    <property type="entry name" value="GLUTAMATE SYNTHASE 1 [NADH], CHLOROPLASTIC-LIKE"/>
    <property type="match status" value="1"/>
</dbReference>
<dbReference type="GO" id="GO:0051536">
    <property type="term" value="F:iron-sulfur cluster binding"/>
    <property type="evidence" value="ECO:0007669"/>
    <property type="project" value="UniProtKB-KW"/>
</dbReference>
<dbReference type="GO" id="GO:0004324">
    <property type="term" value="F:ferredoxin-NADP+ reductase activity"/>
    <property type="evidence" value="ECO:0007669"/>
    <property type="project" value="UniProtKB-EC"/>
</dbReference>
<dbReference type="InterPro" id="IPR036188">
    <property type="entry name" value="FAD/NAD-bd_sf"/>
</dbReference>
<evidence type="ECO:0000313" key="13">
    <source>
        <dbReference type="Proteomes" id="UP000298111"/>
    </source>
</evidence>
<proteinExistence type="predicted"/>
<comment type="caution">
    <text evidence="12">The sequence shown here is derived from an EMBL/GenBank/DDBJ whole genome shotgun (WGS) entry which is preliminary data.</text>
</comment>
<comment type="cofactor">
    <cofactor evidence="1">
        <name>FAD</name>
        <dbReference type="ChEBI" id="CHEBI:57692"/>
    </cofactor>
</comment>
<evidence type="ECO:0000256" key="2">
    <source>
        <dbReference type="ARBA" id="ARBA00013223"/>
    </source>
</evidence>
<comment type="catalytic activity">
    <reaction evidence="10">
        <text>2 reduced [2Fe-2S]-[ferredoxin] + NADP(+) + H(+) = 2 oxidized [2Fe-2S]-[ferredoxin] + NADPH</text>
        <dbReference type="Rhea" id="RHEA:20125"/>
        <dbReference type="Rhea" id="RHEA-COMP:10000"/>
        <dbReference type="Rhea" id="RHEA-COMP:10001"/>
        <dbReference type="ChEBI" id="CHEBI:15378"/>
        <dbReference type="ChEBI" id="CHEBI:33737"/>
        <dbReference type="ChEBI" id="CHEBI:33738"/>
        <dbReference type="ChEBI" id="CHEBI:57783"/>
        <dbReference type="ChEBI" id="CHEBI:58349"/>
        <dbReference type="EC" id="1.18.1.2"/>
    </reaction>
</comment>
<dbReference type="Pfam" id="PF07992">
    <property type="entry name" value="Pyr_redox_2"/>
    <property type="match status" value="1"/>
</dbReference>
<evidence type="ECO:0000256" key="10">
    <source>
        <dbReference type="ARBA" id="ARBA00047776"/>
    </source>
</evidence>
<keyword evidence="5" id="KW-0274">FAD</keyword>
<dbReference type="Gene3D" id="3.40.50.720">
    <property type="entry name" value="NAD(P)-binding Rossmann-like Domain"/>
    <property type="match status" value="1"/>
</dbReference>
<dbReference type="Gene3D" id="3.50.50.60">
    <property type="entry name" value="FAD/NAD(P)-binding domain"/>
    <property type="match status" value="1"/>
</dbReference>
<evidence type="ECO:0000256" key="1">
    <source>
        <dbReference type="ARBA" id="ARBA00001974"/>
    </source>
</evidence>
<dbReference type="Pfam" id="PF00037">
    <property type="entry name" value="Fer4"/>
    <property type="match status" value="1"/>
</dbReference>
<gene>
    <name evidence="12" type="ORF">D8771_05080</name>
</gene>
<evidence type="ECO:0000313" key="12">
    <source>
        <dbReference type="EMBL" id="TGG87122.1"/>
    </source>
</evidence>
<dbReference type="PANTHER" id="PTHR48467">
    <property type="entry name" value="GLUTAMATE SYNTHASE 1 [NADH], CHLOROPLASTIC-LIKE"/>
    <property type="match status" value="1"/>
</dbReference>
<feature type="domain" description="4Fe-4S ferredoxin-type" evidence="11">
    <location>
        <begin position="37"/>
        <end position="66"/>
    </location>
</feature>
<dbReference type="AlphaFoldDB" id="A0A8H1QTP2"/>
<keyword evidence="4" id="KW-0479">Metal-binding</keyword>
<dbReference type="InterPro" id="IPR023753">
    <property type="entry name" value="FAD/NAD-binding_dom"/>
</dbReference>
<evidence type="ECO:0000256" key="4">
    <source>
        <dbReference type="ARBA" id="ARBA00022723"/>
    </source>
</evidence>
<keyword evidence="6" id="KW-0521">NADP</keyword>
<keyword evidence="9" id="KW-0411">Iron-sulfur</keyword>